<accession>A0AA38CC90</accession>
<proteinExistence type="predicted"/>
<reference evidence="1 2" key="1">
    <citation type="journal article" date="2021" name="Nat. Plants">
        <title>The Taxus genome provides insights into paclitaxel biosynthesis.</title>
        <authorList>
            <person name="Xiong X."/>
            <person name="Gou J."/>
            <person name="Liao Q."/>
            <person name="Li Y."/>
            <person name="Zhou Q."/>
            <person name="Bi G."/>
            <person name="Li C."/>
            <person name="Du R."/>
            <person name="Wang X."/>
            <person name="Sun T."/>
            <person name="Guo L."/>
            <person name="Liang H."/>
            <person name="Lu P."/>
            <person name="Wu Y."/>
            <person name="Zhang Z."/>
            <person name="Ro D.K."/>
            <person name="Shang Y."/>
            <person name="Huang S."/>
            <person name="Yan J."/>
        </authorList>
    </citation>
    <scope>NUCLEOTIDE SEQUENCE [LARGE SCALE GENOMIC DNA]</scope>
    <source>
        <strain evidence="1">Ta-2019</strain>
    </source>
</reference>
<name>A0AA38CC90_TAXCH</name>
<comment type="caution">
    <text evidence="1">The sequence shown here is derived from an EMBL/GenBank/DDBJ whole genome shotgun (WGS) entry which is preliminary data.</text>
</comment>
<feature type="non-terminal residue" evidence="1">
    <location>
        <position position="1"/>
    </location>
</feature>
<keyword evidence="2" id="KW-1185">Reference proteome</keyword>
<feature type="non-terminal residue" evidence="1">
    <location>
        <position position="66"/>
    </location>
</feature>
<dbReference type="EMBL" id="JAHRHJ020000011">
    <property type="protein sequence ID" value="KAH9296641.1"/>
    <property type="molecule type" value="Genomic_DNA"/>
</dbReference>
<sequence>IRRGNLSICLQVRNPLAVNGFSKQNIRQMVQSTNTKHDLLQRVMLSKKELTMTRPLHPLRRSKPSE</sequence>
<dbReference type="Proteomes" id="UP000824469">
    <property type="component" value="Unassembled WGS sequence"/>
</dbReference>
<organism evidence="1 2">
    <name type="scientific">Taxus chinensis</name>
    <name type="common">Chinese yew</name>
    <name type="synonym">Taxus wallichiana var. chinensis</name>
    <dbReference type="NCBI Taxonomy" id="29808"/>
    <lineage>
        <taxon>Eukaryota</taxon>
        <taxon>Viridiplantae</taxon>
        <taxon>Streptophyta</taxon>
        <taxon>Embryophyta</taxon>
        <taxon>Tracheophyta</taxon>
        <taxon>Spermatophyta</taxon>
        <taxon>Pinopsida</taxon>
        <taxon>Pinidae</taxon>
        <taxon>Conifers II</taxon>
        <taxon>Cupressales</taxon>
        <taxon>Taxaceae</taxon>
        <taxon>Taxus</taxon>
    </lineage>
</organism>
<evidence type="ECO:0000313" key="1">
    <source>
        <dbReference type="EMBL" id="KAH9296641.1"/>
    </source>
</evidence>
<gene>
    <name evidence="1" type="ORF">KI387_040229</name>
</gene>
<evidence type="ECO:0000313" key="2">
    <source>
        <dbReference type="Proteomes" id="UP000824469"/>
    </source>
</evidence>
<protein>
    <submittedName>
        <fullName evidence="1">Uncharacterized protein</fullName>
    </submittedName>
</protein>
<dbReference type="AlphaFoldDB" id="A0AA38CC90"/>